<dbReference type="Pfam" id="PF01061">
    <property type="entry name" value="ABC2_membrane"/>
    <property type="match status" value="1"/>
</dbReference>
<organism evidence="8 9">
    <name type="scientific">Haematococcus lacustris</name>
    <name type="common">Green alga</name>
    <name type="synonym">Haematococcus pluvialis</name>
    <dbReference type="NCBI Taxonomy" id="44745"/>
    <lineage>
        <taxon>Eukaryota</taxon>
        <taxon>Viridiplantae</taxon>
        <taxon>Chlorophyta</taxon>
        <taxon>core chlorophytes</taxon>
        <taxon>Chlorophyceae</taxon>
        <taxon>CS clade</taxon>
        <taxon>Chlamydomonadales</taxon>
        <taxon>Haematococcaceae</taxon>
        <taxon>Haematococcus</taxon>
    </lineage>
</organism>
<evidence type="ECO:0000313" key="9">
    <source>
        <dbReference type="Proteomes" id="UP000485058"/>
    </source>
</evidence>
<protein>
    <submittedName>
        <fullName evidence="8">ABC2_membrane domain-containing protein</fullName>
    </submittedName>
</protein>
<dbReference type="AlphaFoldDB" id="A0A699ZBF3"/>
<feature type="non-terminal residue" evidence="8">
    <location>
        <position position="1"/>
    </location>
</feature>
<evidence type="ECO:0000256" key="2">
    <source>
        <dbReference type="ARBA" id="ARBA00022448"/>
    </source>
</evidence>
<name>A0A699ZBF3_HAELA</name>
<dbReference type="Proteomes" id="UP000485058">
    <property type="component" value="Unassembled WGS sequence"/>
</dbReference>
<evidence type="ECO:0000259" key="7">
    <source>
        <dbReference type="Pfam" id="PF01061"/>
    </source>
</evidence>
<evidence type="ECO:0000256" key="1">
    <source>
        <dbReference type="ARBA" id="ARBA00004141"/>
    </source>
</evidence>
<sequence>VLVVSNVTSASLSMAIGAALHSVAMANLVGSLALLLSMLFAGFLLSRNKMPGWIGWAANLSYAFEALASNEFHGATDFRFTAFHQPGTPPELVPHIDVTGDDILNTFGFQVDGYWPDVRRLLLLCAVFLTATYLLLKCRGRG</sequence>
<comment type="subcellular location">
    <subcellularLocation>
        <location evidence="1">Membrane</location>
        <topology evidence="1">Multi-pass membrane protein</topology>
    </subcellularLocation>
</comment>
<keyword evidence="3 6" id="KW-0812">Transmembrane</keyword>
<evidence type="ECO:0000256" key="4">
    <source>
        <dbReference type="ARBA" id="ARBA00022989"/>
    </source>
</evidence>
<dbReference type="EMBL" id="BLLF01001018">
    <property type="protein sequence ID" value="GFH16579.1"/>
    <property type="molecule type" value="Genomic_DNA"/>
</dbReference>
<accession>A0A699ZBF3</accession>
<keyword evidence="2" id="KW-0813">Transport</keyword>
<comment type="caution">
    <text evidence="8">The sequence shown here is derived from an EMBL/GenBank/DDBJ whole genome shotgun (WGS) entry which is preliminary data.</text>
</comment>
<dbReference type="GO" id="GO:0016020">
    <property type="term" value="C:membrane"/>
    <property type="evidence" value="ECO:0007669"/>
    <property type="project" value="UniProtKB-SubCell"/>
</dbReference>
<proteinExistence type="predicted"/>
<reference evidence="8 9" key="1">
    <citation type="submission" date="2020-02" db="EMBL/GenBank/DDBJ databases">
        <title>Draft genome sequence of Haematococcus lacustris strain NIES-144.</title>
        <authorList>
            <person name="Morimoto D."/>
            <person name="Nakagawa S."/>
            <person name="Yoshida T."/>
            <person name="Sawayama S."/>
        </authorList>
    </citation>
    <scope>NUCLEOTIDE SEQUENCE [LARGE SCALE GENOMIC DNA]</scope>
    <source>
        <strain evidence="8 9">NIES-144</strain>
    </source>
</reference>
<feature type="domain" description="ABC-2 type transporter transmembrane" evidence="7">
    <location>
        <begin position="2"/>
        <end position="72"/>
    </location>
</feature>
<gene>
    <name evidence="8" type="ORF">HaLaN_13022</name>
</gene>
<keyword evidence="9" id="KW-1185">Reference proteome</keyword>
<keyword evidence="4 6" id="KW-1133">Transmembrane helix</keyword>
<evidence type="ECO:0000256" key="3">
    <source>
        <dbReference type="ARBA" id="ARBA00022692"/>
    </source>
</evidence>
<evidence type="ECO:0000313" key="8">
    <source>
        <dbReference type="EMBL" id="GFH16579.1"/>
    </source>
</evidence>
<feature type="transmembrane region" description="Helical" evidence="6">
    <location>
        <begin position="23"/>
        <end position="45"/>
    </location>
</feature>
<feature type="transmembrane region" description="Helical" evidence="6">
    <location>
        <begin position="118"/>
        <end position="136"/>
    </location>
</feature>
<dbReference type="InterPro" id="IPR013525">
    <property type="entry name" value="ABC2_TM"/>
</dbReference>
<dbReference type="PANTHER" id="PTHR19241">
    <property type="entry name" value="ATP-BINDING CASSETTE TRANSPORTER"/>
    <property type="match status" value="1"/>
</dbReference>
<evidence type="ECO:0000256" key="5">
    <source>
        <dbReference type="ARBA" id="ARBA00023136"/>
    </source>
</evidence>
<dbReference type="GO" id="GO:0071944">
    <property type="term" value="C:cell periphery"/>
    <property type="evidence" value="ECO:0007669"/>
    <property type="project" value="UniProtKB-ARBA"/>
</dbReference>
<evidence type="ECO:0000256" key="6">
    <source>
        <dbReference type="SAM" id="Phobius"/>
    </source>
</evidence>
<dbReference type="GO" id="GO:0140359">
    <property type="term" value="F:ABC-type transporter activity"/>
    <property type="evidence" value="ECO:0007669"/>
    <property type="project" value="InterPro"/>
</dbReference>
<keyword evidence="5 6" id="KW-0472">Membrane</keyword>